<keyword evidence="7" id="KW-1185">Reference proteome</keyword>
<name>A0A239BVE5_9ACTN</name>
<dbReference type="InterPro" id="IPR011042">
    <property type="entry name" value="6-blade_b-propeller_TolB-like"/>
</dbReference>
<dbReference type="GO" id="GO:0012505">
    <property type="term" value="C:endomembrane system"/>
    <property type="evidence" value="ECO:0007669"/>
    <property type="project" value="TreeGrafter"/>
</dbReference>
<feature type="region of interest" description="Disordered" evidence="4">
    <location>
        <begin position="1"/>
        <end position="37"/>
    </location>
</feature>
<dbReference type="PANTHER" id="PTHR10426:SF88">
    <property type="entry name" value="ADIPOCYTE PLASMA MEMBRANE-ASSOCIATED PROTEIN HEMOMUCIN-RELATED"/>
    <property type="match status" value="1"/>
</dbReference>
<evidence type="ECO:0000256" key="4">
    <source>
        <dbReference type="SAM" id="MobiDB-lite"/>
    </source>
</evidence>
<accession>A0A239BVE5</accession>
<dbReference type="Pfam" id="PF03088">
    <property type="entry name" value="Str_synth"/>
    <property type="match status" value="1"/>
</dbReference>
<feature type="compositionally biased region" description="Basic residues" evidence="4">
    <location>
        <begin position="1"/>
        <end position="10"/>
    </location>
</feature>
<sequence length="326" mass="35423">MARRLLHPRRWTPQQLADPGPTGPLTVRHRLPTGDTGPEDVVFDHTGRIVTGTADGRIVTLDPETGERRVLAETGGRPLGLHARADGGLLVCDHDKGLLEVRPDGTVEVLVDTVDGVPLTFASNVVESSDGTIWFTTSTSHWDLENYLGEALEHTSSGRLLRRDPDGTVTTVLSDLKFGNGLVLSPDESHLLVAETTGYRIRRHWLTGRTETLVDNLPGFPDNMSLGSDGLLWVAIAAPRDRLLDRLLPRPGLLRLLVWNLPDAVRPKATPIAWVMAFDLDGRLVHDLRAADGSYGFITSVTEHDGTVVVGSLTENDIAVLAHLPG</sequence>
<keyword evidence="2" id="KW-0597">Phosphoprotein</keyword>
<comment type="similarity">
    <text evidence="1">Belongs to the strictosidine synthase family.</text>
</comment>
<dbReference type="SUPFAM" id="SSF63829">
    <property type="entry name" value="Calcium-dependent phosphotriesterase"/>
    <property type="match status" value="1"/>
</dbReference>
<dbReference type="AlphaFoldDB" id="A0A239BVE5"/>
<organism evidence="6 7">
    <name type="scientific">Actinoplanes regularis</name>
    <dbReference type="NCBI Taxonomy" id="52697"/>
    <lineage>
        <taxon>Bacteria</taxon>
        <taxon>Bacillati</taxon>
        <taxon>Actinomycetota</taxon>
        <taxon>Actinomycetes</taxon>
        <taxon>Micromonosporales</taxon>
        <taxon>Micromonosporaceae</taxon>
        <taxon>Actinoplanes</taxon>
    </lineage>
</organism>
<dbReference type="OrthoDB" id="3332247at2"/>
<protein>
    <submittedName>
        <fullName evidence="6">Sugar lactone lactonase YvrE</fullName>
    </submittedName>
</protein>
<dbReference type="RefSeq" id="WP_089295707.1">
    <property type="nucleotide sequence ID" value="NZ_BOMU01000062.1"/>
</dbReference>
<dbReference type="Gene3D" id="2.120.10.30">
    <property type="entry name" value="TolB, C-terminal domain"/>
    <property type="match status" value="1"/>
</dbReference>
<dbReference type="PANTHER" id="PTHR10426">
    <property type="entry name" value="STRICTOSIDINE SYNTHASE-RELATED"/>
    <property type="match status" value="1"/>
</dbReference>
<feature type="domain" description="Strictosidine synthase conserved region" evidence="5">
    <location>
        <begin position="126"/>
        <end position="208"/>
    </location>
</feature>
<proteinExistence type="inferred from homology"/>
<dbReference type="GO" id="GO:0016787">
    <property type="term" value="F:hydrolase activity"/>
    <property type="evidence" value="ECO:0007669"/>
    <property type="project" value="TreeGrafter"/>
</dbReference>
<dbReference type="InterPro" id="IPR018119">
    <property type="entry name" value="Strictosidine_synth_cons-reg"/>
</dbReference>
<evidence type="ECO:0000256" key="3">
    <source>
        <dbReference type="ARBA" id="ARBA00023180"/>
    </source>
</evidence>
<dbReference type="Proteomes" id="UP000198415">
    <property type="component" value="Unassembled WGS sequence"/>
</dbReference>
<gene>
    <name evidence="6" type="ORF">SAMN06264365_110162</name>
</gene>
<reference evidence="6 7" key="1">
    <citation type="submission" date="2017-06" db="EMBL/GenBank/DDBJ databases">
        <authorList>
            <person name="Kim H.J."/>
            <person name="Triplett B.A."/>
        </authorList>
    </citation>
    <scope>NUCLEOTIDE SEQUENCE [LARGE SCALE GENOMIC DNA]</scope>
    <source>
        <strain evidence="6 7">DSM 43151</strain>
    </source>
</reference>
<dbReference type="EMBL" id="FZNR01000010">
    <property type="protein sequence ID" value="SNS12015.1"/>
    <property type="molecule type" value="Genomic_DNA"/>
</dbReference>
<evidence type="ECO:0000259" key="5">
    <source>
        <dbReference type="Pfam" id="PF03088"/>
    </source>
</evidence>
<evidence type="ECO:0000313" key="7">
    <source>
        <dbReference type="Proteomes" id="UP000198415"/>
    </source>
</evidence>
<evidence type="ECO:0000313" key="6">
    <source>
        <dbReference type="EMBL" id="SNS12015.1"/>
    </source>
</evidence>
<dbReference type="Pfam" id="PF20067">
    <property type="entry name" value="SSL_N"/>
    <property type="match status" value="1"/>
</dbReference>
<evidence type="ECO:0000256" key="2">
    <source>
        <dbReference type="ARBA" id="ARBA00022553"/>
    </source>
</evidence>
<keyword evidence="3" id="KW-0325">Glycoprotein</keyword>
<evidence type="ECO:0000256" key="1">
    <source>
        <dbReference type="ARBA" id="ARBA00009191"/>
    </source>
</evidence>